<evidence type="ECO:0008006" key="9">
    <source>
        <dbReference type="Google" id="ProtNLM"/>
    </source>
</evidence>
<dbReference type="InterPro" id="IPR021988">
    <property type="entry name" value="BMT1"/>
</dbReference>
<reference evidence="7 8" key="1">
    <citation type="journal article" date="2011" name="Proc. Natl. Acad. Sci. U.S.A.">
        <title>Evolutionary erosion of yeast sex chromosomes by mating-type switching accidents.</title>
        <authorList>
            <person name="Gordon J.L."/>
            <person name="Armisen D."/>
            <person name="Proux-Wera E."/>
            <person name="Oheigeartaigh S.S."/>
            <person name="Byrne K.P."/>
            <person name="Wolfe K.H."/>
        </authorList>
    </citation>
    <scope>NUCLEOTIDE SEQUENCE [LARGE SCALE GENOMIC DNA]</scope>
    <source>
        <strain evidence="8">ATCC 34711 / CBS 6284 / DSM 70876 / NBRC 10599 / NRRL Y-10934 / UCD 77-7</strain>
    </source>
</reference>
<evidence type="ECO:0000256" key="3">
    <source>
        <dbReference type="ARBA" id="ARBA00022676"/>
    </source>
</evidence>
<evidence type="ECO:0000256" key="1">
    <source>
        <dbReference type="ARBA" id="ARBA00004606"/>
    </source>
</evidence>
<keyword evidence="6" id="KW-1133">Transmembrane helix</keyword>
<dbReference type="eggNOG" id="ENOG502QTZG">
    <property type="taxonomic scope" value="Eukaryota"/>
</dbReference>
<accession>I2H2C0</accession>
<dbReference type="AlphaFoldDB" id="I2H2C0"/>
<organism evidence="7 8">
    <name type="scientific">Henningerozyma blattae (strain ATCC 34711 / CBS 6284 / DSM 70876 / NBRC 10599 / NRRL Y-10934 / UCD 77-7)</name>
    <name type="common">Yeast</name>
    <name type="synonym">Tetrapisispora blattae</name>
    <dbReference type="NCBI Taxonomy" id="1071380"/>
    <lineage>
        <taxon>Eukaryota</taxon>
        <taxon>Fungi</taxon>
        <taxon>Dikarya</taxon>
        <taxon>Ascomycota</taxon>
        <taxon>Saccharomycotina</taxon>
        <taxon>Saccharomycetes</taxon>
        <taxon>Saccharomycetales</taxon>
        <taxon>Saccharomycetaceae</taxon>
        <taxon>Henningerozyma</taxon>
    </lineage>
</organism>
<dbReference type="EMBL" id="HE806319">
    <property type="protein sequence ID" value="CCH60522.1"/>
    <property type="molecule type" value="Genomic_DNA"/>
</dbReference>
<dbReference type="GO" id="GO:0016020">
    <property type="term" value="C:membrane"/>
    <property type="evidence" value="ECO:0007669"/>
    <property type="project" value="UniProtKB-SubCell"/>
</dbReference>
<dbReference type="OrthoDB" id="3631276at2759"/>
<keyword evidence="4" id="KW-0735">Signal-anchor</keyword>
<dbReference type="RefSeq" id="XP_004180041.1">
    <property type="nucleotide sequence ID" value="XM_004179993.1"/>
</dbReference>
<dbReference type="GO" id="GO:0000030">
    <property type="term" value="F:mannosyltransferase activity"/>
    <property type="evidence" value="ECO:0007669"/>
    <property type="project" value="InterPro"/>
</dbReference>
<keyword evidence="6" id="KW-0472">Membrane</keyword>
<dbReference type="GO" id="GO:0071555">
    <property type="term" value="P:cell wall organization"/>
    <property type="evidence" value="ECO:0007669"/>
    <property type="project" value="UniProtKB-KW"/>
</dbReference>
<protein>
    <recommendedName>
        <fullName evidence="9">Glycosyltransferase family 91 protein</fullName>
    </recommendedName>
</protein>
<gene>
    <name evidence="7" type="primary">TBLA0D00120</name>
    <name evidence="7" type="ORF">TBLA_0D00120</name>
</gene>
<evidence type="ECO:0000256" key="4">
    <source>
        <dbReference type="ARBA" id="ARBA00022968"/>
    </source>
</evidence>
<keyword evidence="3" id="KW-0328">Glycosyltransferase</keyword>
<dbReference type="OMA" id="VYIVYQW"/>
<evidence type="ECO:0000256" key="6">
    <source>
        <dbReference type="SAM" id="Phobius"/>
    </source>
</evidence>
<evidence type="ECO:0000313" key="7">
    <source>
        <dbReference type="EMBL" id="CCH60522.1"/>
    </source>
</evidence>
<dbReference type="STRING" id="1071380.I2H2C0"/>
<dbReference type="KEGG" id="tbl:TBLA_0D00120"/>
<name>I2H2C0_HENB6</name>
<dbReference type="InParanoid" id="I2H2C0"/>
<keyword evidence="5" id="KW-0961">Cell wall biogenesis/degradation</keyword>
<sequence length="665" mass="76670">MPSKIHQITRSIYIRRIMYFRFKFIIILLLSSIIASILILNTNDSSNINQDSLITSSWQQTTSYLGFQNKKIHSKKELSKLDLTNILLGRPINKFPIPQDDDIANYDEFKFTGFITNLNVKNLIASKKSDVNSKDLLSKDGRPVAVKDMEMMFSSYYGSIVTCEDLAYPSKVLYSSERKIISDDLVSLRQEIISKNNDLSKAVVNDNEKGRDESDIVRSNWYRFGSSSVWLEKEQCYITVTRLMYSYQGKKEGPDVSVIRAQAFDRNWNELYNKRIPKLDFKMPKNVEKELEKIDTELGLSPDFCNQLIKSPTEYDKCIIEQNNNLLKNQKTKERILDKYFVTYPTVYNIDYKLKGRFSGSEDPRIILKTGKNNEPDEPIVIFNMHDQGSRRLYGYFPHRSVDTVIKFEIQNDEMKNREKNWAPFFTDQDSSSELSRGSIHFIYTFMPLEILKCSLNDGSCNKIFSKKTLELSDKANFGGVRGGTQFVPLPSVIPRIPGKQIWLGFSKLHIDDCGCGKKFYRPMLNLLVEEKGIYHQELIGPSMDFNTEVLDWNTTSYECSFYNVMSPNSIAFWDIISQDPENGTFNDLLVFTYSEADEISKVVNIKGILDYILNVYSQKDIEEDFTPTKDLEVVLGKTLDCIRDYSYKVCANYGEAHSGDTKGK</sequence>
<comment type="subcellular location">
    <subcellularLocation>
        <location evidence="1">Membrane</location>
        <topology evidence="1">Single-pass type II membrane protein</topology>
    </subcellularLocation>
</comment>
<dbReference type="Pfam" id="PF12141">
    <property type="entry name" value="BMT"/>
    <property type="match status" value="2"/>
</dbReference>
<keyword evidence="3" id="KW-0808">Transferase</keyword>
<dbReference type="GeneID" id="14496141"/>
<dbReference type="Proteomes" id="UP000002866">
    <property type="component" value="Chromosome 4"/>
</dbReference>
<keyword evidence="6" id="KW-0812">Transmembrane</keyword>
<keyword evidence="8" id="KW-1185">Reference proteome</keyword>
<evidence type="ECO:0000256" key="5">
    <source>
        <dbReference type="ARBA" id="ARBA00023316"/>
    </source>
</evidence>
<feature type="transmembrane region" description="Helical" evidence="6">
    <location>
        <begin position="20"/>
        <end position="40"/>
    </location>
</feature>
<dbReference type="HOGENOM" id="CLU_013841_0_0_1"/>
<proteinExistence type="inferred from homology"/>
<evidence type="ECO:0000313" key="8">
    <source>
        <dbReference type="Proteomes" id="UP000002866"/>
    </source>
</evidence>
<evidence type="ECO:0000256" key="2">
    <source>
        <dbReference type="ARBA" id="ARBA00009486"/>
    </source>
</evidence>
<comment type="similarity">
    <text evidence="2">Belongs to the BMT family.</text>
</comment>